<dbReference type="InterPro" id="IPR013901">
    <property type="entry name" value="Anthrone_oxy"/>
</dbReference>
<proteinExistence type="predicted"/>
<name>A0A160TWZ0_9ZZZZ</name>
<feature type="transmembrane region" description="Helical" evidence="1">
    <location>
        <begin position="87"/>
        <end position="107"/>
    </location>
</feature>
<organism evidence="2">
    <name type="scientific">hydrothermal vent metagenome</name>
    <dbReference type="NCBI Taxonomy" id="652676"/>
    <lineage>
        <taxon>unclassified sequences</taxon>
        <taxon>metagenomes</taxon>
        <taxon>ecological metagenomes</taxon>
    </lineage>
</organism>
<reference evidence="2" key="1">
    <citation type="submission" date="2015-10" db="EMBL/GenBank/DDBJ databases">
        <authorList>
            <person name="Gilbert D.G."/>
        </authorList>
    </citation>
    <scope>NUCLEOTIDE SEQUENCE</scope>
</reference>
<feature type="transmembrane region" description="Helical" evidence="1">
    <location>
        <begin position="142"/>
        <end position="161"/>
    </location>
</feature>
<protein>
    <submittedName>
        <fullName evidence="2">Integral membrane protein</fullName>
    </submittedName>
</protein>
<evidence type="ECO:0000313" key="2">
    <source>
        <dbReference type="EMBL" id="CUS55428.1"/>
    </source>
</evidence>
<keyword evidence="1" id="KW-0812">Transmembrane</keyword>
<dbReference type="AlphaFoldDB" id="A0A160TWZ0"/>
<gene>
    <name evidence="2" type="ORF">MGWOODY_Hyp1675</name>
</gene>
<accession>A0A160TWZ0</accession>
<keyword evidence="1" id="KW-1133">Transmembrane helix</keyword>
<keyword evidence="1" id="KW-0472">Membrane</keyword>
<feature type="transmembrane region" description="Helical" evidence="1">
    <location>
        <begin position="54"/>
        <end position="78"/>
    </location>
</feature>
<dbReference type="EMBL" id="CZQD01000001">
    <property type="protein sequence ID" value="CUS55428.1"/>
    <property type="molecule type" value="Genomic_DNA"/>
</dbReference>
<evidence type="ECO:0000256" key="1">
    <source>
        <dbReference type="SAM" id="Phobius"/>
    </source>
</evidence>
<sequence length="169" mass="18052">MTTHLFVYACLTIGLFTALVGGVFQAFSDFVMAGLIRAAPAGGIDSMQQINRTVFRSAFLAITLALAPIMLAASLYAWQSLEGSPKILILIGTAIYMTAVLGVTMFGNVPMNKHLDGLTPSSPDAAIYWKRFGTVWTGWNHVRTFGSILAAICFLLAATGLPDTLTAMT</sequence>
<dbReference type="Pfam" id="PF08592">
    <property type="entry name" value="Anthrone_oxy"/>
    <property type="match status" value="1"/>
</dbReference>